<dbReference type="Gene3D" id="1.10.1060.10">
    <property type="entry name" value="Alpha-helical ferredoxin"/>
    <property type="match status" value="1"/>
</dbReference>
<organism evidence="2 3">
    <name type="scientific">Corynebacterium flavescens</name>
    <dbReference type="NCBI Taxonomy" id="28028"/>
    <lineage>
        <taxon>Bacteria</taxon>
        <taxon>Bacillati</taxon>
        <taxon>Actinomycetota</taxon>
        <taxon>Actinomycetes</taxon>
        <taxon>Mycobacteriales</taxon>
        <taxon>Corynebacteriaceae</taxon>
        <taxon>Corynebacterium</taxon>
    </lineage>
</organism>
<dbReference type="SUPFAM" id="SSF46548">
    <property type="entry name" value="alpha-helical ferredoxin"/>
    <property type="match status" value="1"/>
</dbReference>
<dbReference type="GO" id="GO:0051536">
    <property type="term" value="F:iron-sulfur cluster binding"/>
    <property type="evidence" value="ECO:0007669"/>
    <property type="project" value="InterPro"/>
</dbReference>
<dbReference type="Proteomes" id="UP000315353">
    <property type="component" value="Unassembled WGS sequence"/>
</dbReference>
<comment type="caution">
    <text evidence="2">The sequence shown here is derived from an EMBL/GenBank/DDBJ whole genome shotgun (WGS) entry which is preliminary data.</text>
</comment>
<evidence type="ECO:0000313" key="2">
    <source>
        <dbReference type="EMBL" id="GEB97717.1"/>
    </source>
</evidence>
<name>A0AB73B7M2_CORFL</name>
<proteinExistence type="predicted"/>
<dbReference type="GeneID" id="82880973"/>
<dbReference type="InterPro" id="IPR017896">
    <property type="entry name" value="4Fe4S_Fe-S-bd"/>
</dbReference>
<dbReference type="Gene3D" id="3.50.50.60">
    <property type="entry name" value="FAD/NAD(P)-binding domain"/>
    <property type="match status" value="2"/>
</dbReference>
<dbReference type="InterPro" id="IPR036188">
    <property type="entry name" value="FAD/NAD-bd_sf"/>
</dbReference>
<reference evidence="2 3" key="1">
    <citation type="submission" date="2019-06" db="EMBL/GenBank/DDBJ databases">
        <title>Whole genome shotgun sequence of Corynebacterium flavescens NBRC 14136.</title>
        <authorList>
            <person name="Hosoyama A."/>
            <person name="Uohara A."/>
            <person name="Ohji S."/>
            <person name="Ichikawa N."/>
        </authorList>
    </citation>
    <scope>NUCLEOTIDE SEQUENCE [LARGE SCALE GENOMIC DNA]</scope>
    <source>
        <strain evidence="2 3">NBRC 14136</strain>
    </source>
</reference>
<dbReference type="InterPro" id="IPR023753">
    <property type="entry name" value="FAD/NAD-binding_dom"/>
</dbReference>
<dbReference type="PANTHER" id="PTHR42783:SF3">
    <property type="entry name" value="GLUTAMATE SYNTHASE [NADPH] SMALL CHAIN-RELATED"/>
    <property type="match status" value="1"/>
</dbReference>
<dbReference type="PROSITE" id="PS51379">
    <property type="entry name" value="4FE4S_FER_2"/>
    <property type="match status" value="1"/>
</dbReference>
<protein>
    <submittedName>
        <fullName evidence="2">Dihydropyrimidine dehydrogenase subunit A</fullName>
    </submittedName>
</protein>
<gene>
    <name evidence="2" type="ORF">CFL01nite_12120</name>
</gene>
<sequence>MTTQLPFPSLRQEELHQPFRPEEAQFEAERCLYCADAPCMQACPTHIDIPGFIKKIDTGNVTGSAKTILQANFLGGTCARVCPVEELCEGACVLNKTERPISIGRLQRYATDYSAHKDEALLKAGTPTGKKVLVVGSGPAGLSAAATLAQSGHFVEVWERREMAGGLSTYGIITLREPIEAALHEVKMVEQLGVKVSTNTSLETQEELVRVASEFDAVYLGTGLGKVPGLDFPGADKAVDGLEFIAQFKTAPDSLIPPRRVVVIGAGNTAIDAATTARQCGAQATIIYRRTPGEMTAFDAEYEFATNFGIEFQFLAAPAEILLDEDGEVSGIRGTRMEVDGVDAAGRKRVVPSGEPDVIIPCDMVISAIGQEKYEEENSFGLGLNRGFLDVESFKATGQFENVFAGGDAIRVTGDASTVMAVQDGKLAARAINDYLEGK</sequence>
<evidence type="ECO:0000313" key="3">
    <source>
        <dbReference type="Proteomes" id="UP000315353"/>
    </source>
</evidence>
<dbReference type="InterPro" id="IPR009051">
    <property type="entry name" value="Helical_ferredxn"/>
</dbReference>
<evidence type="ECO:0000259" key="1">
    <source>
        <dbReference type="PROSITE" id="PS51379"/>
    </source>
</evidence>
<dbReference type="GO" id="GO:0016491">
    <property type="term" value="F:oxidoreductase activity"/>
    <property type="evidence" value="ECO:0007669"/>
    <property type="project" value="InterPro"/>
</dbReference>
<dbReference type="PANTHER" id="PTHR42783">
    <property type="entry name" value="GLUTAMATE SYNTHASE [NADPH] SMALL CHAIN"/>
    <property type="match status" value="1"/>
</dbReference>
<feature type="domain" description="4Fe-4S ferredoxin-type" evidence="1">
    <location>
        <begin position="22"/>
        <end position="52"/>
    </location>
</feature>
<accession>A0AB73B7M2</accession>
<dbReference type="InterPro" id="IPR028261">
    <property type="entry name" value="DPD_II"/>
</dbReference>
<dbReference type="AlphaFoldDB" id="A0AB73B7M2"/>
<dbReference type="PRINTS" id="PR00419">
    <property type="entry name" value="ADXRDTASE"/>
</dbReference>
<dbReference type="Pfam" id="PF14691">
    <property type="entry name" value="Fer4_20"/>
    <property type="match status" value="1"/>
</dbReference>
<dbReference type="EMBL" id="BJNB01000015">
    <property type="protein sequence ID" value="GEB97717.1"/>
    <property type="molecule type" value="Genomic_DNA"/>
</dbReference>
<dbReference type="SUPFAM" id="SSF51971">
    <property type="entry name" value="Nucleotide-binding domain"/>
    <property type="match status" value="1"/>
</dbReference>
<dbReference type="Pfam" id="PF07992">
    <property type="entry name" value="Pyr_redox_2"/>
    <property type="match status" value="1"/>
</dbReference>
<dbReference type="RefSeq" id="WP_084559191.1">
    <property type="nucleotide sequence ID" value="NZ_BJNB01000015.1"/>
</dbReference>